<gene>
    <name evidence="3" type="ORF">J2W95_002855</name>
</gene>
<dbReference type="Pfam" id="PF13439">
    <property type="entry name" value="Glyco_transf_4"/>
    <property type="match status" value="1"/>
</dbReference>
<dbReference type="PANTHER" id="PTHR12526:SF630">
    <property type="entry name" value="GLYCOSYLTRANSFERASE"/>
    <property type="match status" value="1"/>
</dbReference>
<evidence type="ECO:0000313" key="4">
    <source>
        <dbReference type="Proteomes" id="UP001261871"/>
    </source>
</evidence>
<dbReference type="CDD" id="cd03811">
    <property type="entry name" value="GT4_GT28_WabH-like"/>
    <property type="match status" value="1"/>
</dbReference>
<keyword evidence="4" id="KW-1185">Reference proteome</keyword>
<feature type="domain" description="Glycosyl transferase family 1" evidence="1">
    <location>
        <begin position="184"/>
        <end position="326"/>
    </location>
</feature>
<dbReference type="Gene3D" id="3.40.50.2000">
    <property type="entry name" value="Glycogen Phosphorylase B"/>
    <property type="match status" value="2"/>
</dbReference>
<comment type="caution">
    <text evidence="3">The sequence shown here is derived from an EMBL/GenBank/DDBJ whole genome shotgun (WGS) entry which is preliminary data.</text>
</comment>
<evidence type="ECO:0000259" key="1">
    <source>
        <dbReference type="Pfam" id="PF00534"/>
    </source>
</evidence>
<sequence>MKKILLVLPNDTLGGAEQILKMIAQHYSDALVEVQFLKHKTNEEWITNNKFIRIKYQNTGSEYFGTLLYALNLLVKKKKYDYIFSSHVFTTGALGIFIRLGLLQKKYFIGRESTRIFERFKGFKLFLYRKMYRWGYPSLDLLICQTQQMRQDLVSHLPWIDQNLNIKIIANPIDLAPLKTVEILKTNFPFIISAGRLIYEKGFDILINAFKEILLTHPTHQLIILGEGYERKKLEFQIKKLHLEGKVILKGRVQNVYPYFKTAKVCVVSSRIEGFPNVLLQMMSQNNHVVSTKCAAEIEQIPGVLLVKTTNSKNLSNAILKSLNDNFSKNQILFQSFLQERSIENFIETIEAELQQ</sequence>
<dbReference type="Pfam" id="PF00534">
    <property type="entry name" value="Glycos_transf_1"/>
    <property type="match status" value="1"/>
</dbReference>
<dbReference type="InterPro" id="IPR028098">
    <property type="entry name" value="Glyco_trans_4-like_N"/>
</dbReference>
<protein>
    <submittedName>
        <fullName evidence="3">Glycosyltransferase involved in cell wall biosynthesis</fullName>
    </submittedName>
</protein>
<dbReference type="RefSeq" id="WP_310008101.1">
    <property type="nucleotide sequence ID" value="NZ_JAVDTX010000006.1"/>
</dbReference>
<dbReference type="InterPro" id="IPR001296">
    <property type="entry name" value="Glyco_trans_1"/>
</dbReference>
<evidence type="ECO:0000259" key="2">
    <source>
        <dbReference type="Pfam" id="PF13439"/>
    </source>
</evidence>
<feature type="domain" description="Glycosyltransferase subfamily 4-like N-terminal" evidence="2">
    <location>
        <begin position="14"/>
        <end position="176"/>
    </location>
</feature>
<dbReference type="SUPFAM" id="SSF53756">
    <property type="entry name" value="UDP-Glycosyltransferase/glycogen phosphorylase"/>
    <property type="match status" value="1"/>
</dbReference>
<dbReference type="EMBL" id="JAVDTX010000006">
    <property type="protein sequence ID" value="MDR6846144.1"/>
    <property type="molecule type" value="Genomic_DNA"/>
</dbReference>
<proteinExistence type="predicted"/>
<name>A0ABU1S526_9FLAO</name>
<evidence type="ECO:0000313" key="3">
    <source>
        <dbReference type="EMBL" id="MDR6846144.1"/>
    </source>
</evidence>
<organism evidence="3 4">
    <name type="scientific">Flavobacterium granuli</name>
    <dbReference type="NCBI Taxonomy" id="280093"/>
    <lineage>
        <taxon>Bacteria</taxon>
        <taxon>Pseudomonadati</taxon>
        <taxon>Bacteroidota</taxon>
        <taxon>Flavobacteriia</taxon>
        <taxon>Flavobacteriales</taxon>
        <taxon>Flavobacteriaceae</taxon>
        <taxon>Flavobacterium</taxon>
    </lineage>
</organism>
<dbReference type="Proteomes" id="UP001261871">
    <property type="component" value="Unassembled WGS sequence"/>
</dbReference>
<reference evidence="3 4" key="1">
    <citation type="submission" date="2023-07" db="EMBL/GenBank/DDBJ databases">
        <title>Sorghum-associated microbial communities from plants grown in Nebraska, USA.</title>
        <authorList>
            <person name="Schachtman D."/>
        </authorList>
    </citation>
    <scope>NUCLEOTIDE SEQUENCE [LARGE SCALE GENOMIC DNA]</scope>
    <source>
        <strain evidence="3 4">BE124</strain>
    </source>
</reference>
<dbReference type="PANTHER" id="PTHR12526">
    <property type="entry name" value="GLYCOSYLTRANSFERASE"/>
    <property type="match status" value="1"/>
</dbReference>
<accession>A0ABU1S526</accession>